<feature type="compositionally biased region" description="Basic residues" evidence="1">
    <location>
        <begin position="1"/>
        <end position="20"/>
    </location>
</feature>
<sequence length="26" mass="3136">MMGSKNQRKHPYVKPRKHPFNRITLA</sequence>
<comment type="caution">
    <text evidence="2">The sequence shown here is derived from an EMBL/GenBank/DDBJ whole genome shotgun (WGS) entry which is preliminary data.</text>
</comment>
<accession>A0A7J8PT87</accession>
<feature type="non-terminal residue" evidence="2">
    <location>
        <position position="26"/>
    </location>
</feature>
<proteinExistence type="predicted"/>
<gene>
    <name evidence="2" type="ORF">Gorai_009476</name>
</gene>
<organism evidence="2 3">
    <name type="scientific">Gossypium raimondii</name>
    <name type="common">Peruvian cotton</name>
    <name type="synonym">Gossypium klotzschianum subsp. raimondii</name>
    <dbReference type="NCBI Taxonomy" id="29730"/>
    <lineage>
        <taxon>Eukaryota</taxon>
        <taxon>Viridiplantae</taxon>
        <taxon>Streptophyta</taxon>
        <taxon>Embryophyta</taxon>
        <taxon>Tracheophyta</taxon>
        <taxon>Spermatophyta</taxon>
        <taxon>Magnoliopsida</taxon>
        <taxon>eudicotyledons</taxon>
        <taxon>Gunneridae</taxon>
        <taxon>Pentapetalae</taxon>
        <taxon>rosids</taxon>
        <taxon>malvids</taxon>
        <taxon>Malvales</taxon>
        <taxon>Malvaceae</taxon>
        <taxon>Malvoideae</taxon>
        <taxon>Gossypium</taxon>
    </lineage>
</organism>
<protein>
    <submittedName>
        <fullName evidence="2">Uncharacterized protein</fullName>
    </submittedName>
</protein>
<dbReference type="EMBL" id="JABEZZ010000008">
    <property type="protein sequence ID" value="MBA0592495.1"/>
    <property type="molecule type" value="Genomic_DNA"/>
</dbReference>
<evidence type="ECO:0000256" key="1">
    <source>
        <dbReference type="SAM" id="MobiDB-lite"/>
    </source>
</evidence>
<feature type="region of interest" description="Disordered" evidence="1">
    <location>
        <begin position="1"/>
        <end position="26"/>
    </location>
</feature>
<name>A0A7J8PT87_GOSRA</name>
<reference evidence="2 3" key="1">
    <citation type="journal article" date="2019" name="Genome Biol. Evol.">
        <title>Insights into the evolution of the New World diploid cottons (Gossypium, subgenus Houzingenia) based on genome sequencing.</title>
        <authorList>
            <person name="Grover C.E."/>
            <person name="Arick M.A. 2nd"/>
            <person name="Thrash A."/>
            <person name="Conover J.L."/>
            <person name="Sanders W.S."/>
            <person name="Peterson D.G."/>
            <person name="Frelichowski J.E."/>
            <person name="Scheffler J.A."/>
            <person name="Scheffler B.E."/>
            <person name="Wendel J.F."/>
        </authorList>
    </citation>
    <scope>NUCLEOTIDE SEQUENCE [LARGE SCALE GENOMIC DNA]</scope>
    <source>
        <strain evidence="2">8</strain>
        <tissue evidence="2">Leaf</tissue>
    </source>
</reference>
<evidence type="ECO:0000313" key="2">
    <source>
        <dbReference type="EMBL" id="MBA0592495.1"/>
    </source>
</evidence>
<dbReference type="Proteomes" id="UP000593578">
    <property type="component" value="Unassembled WGS sequence"/>
</dbReference>
<dbReference type="AlphaFoldDB" id="A0A7J8PT87"/>
<evidence type="ECO:0000313" key="3">
    <source>
        <dbReference type="Proteomes" id="UP000593578"/>
    </source>
</evidence>